<accession>A0A1M5UHJ6</accession>
<keyword evidence="4" id="KW-1185">Reference proteome</keyword>
<keyword evidence="2" id="KW-0812">Transmembrane</keyword>
<evidence type="ECO:0000256" key="1">
    <source>
        <dbReference type="SAM" id="MobiDB-lite"/>
    </source>
</evidence>
<dbReference type="InterPro" id="IPR032272">
    <property type="entry name" value="DUF4834"/>
</dbReference>
<dbReference type="RefSeq" id="WP_073086896.1">
    <property type="nucleotide sequence ID" value="NZ_FQWS01000002.1"/>
</dbReference>
<dbReference type="AlphaFoldDB" id="A0A1M5UHJ6"/>
<feature type="region of interest" description="Disordered" evidence="1">
    <location>
        <begin position="50"/>
        <end position="93"/>
    </location>
</feature>
<dbReference type="Pfam" id="PF16118">
    <property type="entry name" value="DUF4834"/>
    <property type="match status" value="1"/>
</dbReference>
<feature type="transmembrane region" description="Helical" evidence="2">
    <location>
        <begin position="13"/>
        <end position="36"/>
    </location>
</feature>
<feature type="compositionally biased region" description="Low complexity" evidence="1">
    <location>
        <begin position="50"/>
        <end position="60"/>
    </location>
</feature>
<dbReference type="OrthoDB" id="1123055at2"/>
<organism evidence="3 4">
    <name type="scientific">Winogradskyella jejuensis</name>
    <dbReference type="NCBI Taxonomy" id="1089305"/>
    <lineage>
        <taxon>Bacteria</taxon>
        <taxon>Pseudomonadati</taxon>
        <taxon>Bacteroidota</taxon>
        <taxon>Flavobacteriia</taxon>
        <taxon>Flavobacteriales</taxon>
        <taxon>Flavobacteriaceae</taxon>
        <taxon>Winogradskyella</taxon>
    </lineage>
</organism>
<dbReference type="EMBL" id="FQWS01000002">
    <property type="protein sequence ID" value="SHH62447.1"/>
    <property type="molecule type" value="Genomic_DNA"/>
</dbReference>
<feature type="compositionally biased region" description="Basic and acidic residues" evidence="1">
    <location>
        <begin position="61"/>
        <end position="79"/>
    </location>
</feature>
<dbReference type="STRING" id="1089305.SAMN05444148_2488"/>
<keyword evidence="2" id="KW-1133">Transmembrane helix</keyword>
<evidence type="ECO:0000313" key="3">
    <source>
        <dbReference type="EMBL" id="SHH62447.1"/>
    </source>
</evidence>
<name>A0A1M5UHJ6_9FLAO</name>
<evidence type="ECO:0000256" key="2">
    <source>
        <dbReference type="SAM" id="Phobius"/>
    </source>
</evidence>
<evidence type="ECO:0008006" key="5">
    <source>
        <dbReference type="Google" id="ProtNLM"/>
    </source>
</evidence>
<dbReference type="Proteomes" id="UP000184522">
    <property type="component" value="Unassembled WGS sequence"/>
</dbReference>
<gene>
    <name evidence="3" type="ORF">SAMN05444148_2488</name>
</gene>
<reference evidence="4" key="1">
    <citation type="submission" date="2016-11" db="EMBL/GenBank/DDBJ databases">
        <authorList>
            <person name="Varghese N."/>
            <person name="Submissions S."/>
        </authorList>
    </citation>
    <scope>NUCLEOTIDE SEQUENCE [LARGE SCALE GENOMIC DNA]</scope>
    <source>
        <strain evidence="4">DSM 25330</strain>
    </source>
</reference>
<proteinExistence type="predicted"/>
<sequence length="93" mass="10852">MIFTLSVYGVARMLLYIIAVYFIIKILSRIFAPILIRFAARKMEQKFGQQFNAQQRAQQPKQKEGETVIDKMPSRDDASNKNVGEYIDYEEID</sequence>
<protein>
    <recommendedName>
        <fullName evidence="5">DUF4834 domain-containing protein</fullName>
    </recommendedName>
</protein>
<evidence type="ECO:0000313" key="4">
    <source>
        <dbReference type="Proteomes" id="UP000184522"/>
    </source>
</evidence>
<keyword evidence="2" id="KW-0472">Membrane</keyword>